<evidence type="ECO:0000256" key="1">
    <source>
        <dbReference type="SAM" id="SignalP"/>
    </source>
</evidence>
<evidence type="ECO:0000313" key="4">
    <source>
        <dbReference type="Proteomes" id="UP000663828"/>
    </source>
</evidence>
<feature type="signal peptide" evidence="1">
    <location>
        <begin position="1"/>
        <end position="22"/>
    </location>
</feature>
<dbReference type="EMBL" id="CAJNOR010003753">
    <property type="protein sequence ID" value="CAF1444571.1"/>
    <property type="molecule type" value="Genomic_DNA"/>
</dbReference>
<dbReference type="InterPro" id="IPR018637">
    <property type="entry name" value="DUF2059"/>
</dbReference>
<keyword evidence="4" id="KW-1185">Reference proteome</keyword>
<accession>A0A815P607</accession>
<comment type="caution">
    <text evidence="3">The sequence shown here is derived from an EMBL/GenBank/DDBJ whole genome shotgun (WGS) entry which is preliminary data.</text>
</comment>
<organism evidence="3 4">
    <name type="scientific">Adineta ricciae</name>
    <name type="common">Rotifer</name>
    <dbReference type="NCBI Taxonomy" id="249248"/>
    <lineage>
        <taxon>Eukaryota</taxon>
        <taxon>Metazoa</taxon>
        <taxon>Spiralia</taxon>
        <taxon>Gnathifera</taxon>
        <taxon>Rotifera</taxon>
        <taxon>Eurotatoria</taxon>
        <taxon>Bdelloidea</taxon>
        <taxon>Adinetida</taxon>
        <taxon>Adinetidae</taxon>
        <taxon>Adineta</taxon>
    </lineage>
</organism>
<reference evidence="3" key="1">
    <citation type="submission" date="2021-02" db="EMBL/GenBank/DDBJ databases">
        <authorList>
            <person name="Nowell W R."/>
        </authorList>
    </citation>
    <scope>NUCLEOTIDE SEQUENCE</scope>
</reference>
<keyword evidence="1" id="KW-0732">Signal</keyword>
<dbReference type="Proteomes" id="UP000663828">
    <property type="component" value="Unassembled WGS sequence"/>
</dbReference>
<name>A0A815P607_ADIRI</name>
<dbReference type="AlphaFoldDB" id="A0A815P607"/>
<feature type="domain" description="DUF2059" evidence="2">
    <location>
        <begin position="88"/>
        <end position="134"/>
    </location>
</feature>
<sequence>MNFIRVTMFNLVLVLTLAWTQAKPLHHSSSLSPSLNDINGYIKYLLRMIGTENEYLRFLTYLKIYPPNHGTQLRRLYDELFSFDAYITDMTHLYEKYYAPDEILQLVDFYSSPLGKKTLALNIDVNQQMEDIMLNKITDYVFTAAEHNIHIPLPEIH</sequence>
<feature type="chain" id="PRO_5032806488" description="DUF2059 domain-containing protein" evidence="1">
    <location>
        <begin position="23"/>
        <end position="157"/>
    </location>
</feature>
<protein>
    <recommendedName>
        <fullName evidence="2">DUF2059 domain-containing protein</fullName>
    </recommendedName>
</protein>
<dbReference type="Pfam" id="PF09832">
    <property type="entry name" value="DUF2059"/>
    <property type="match status" value="1"/>
</dbReference>
<proteinExistence type="predicted"/>
<gene>
    <name evidence="3" type="ORF">XAT740_LOCUS36513</name>
</gene>
<evidence type="ECO:0000313" key="3">
    <source>
        <dbReference type="EMBL" id="CAF1444571.1"/>
    </source>
</evidence>
<evidence type="ECO:0000259" key="2">
    <source>
        <dbReference type="Pfam" id="PF09832"/>
    </source>
</evidence>